<comment type="caution">
    <text evidence="3">The sequence shown here is derived from an EMBL/GenBank/DDBJ whole genome shotgun (WGS) entry which is preliminary data.</text>
</comment>
<organism evidence="3 4">
    <name type="scientific">Bradyrhizobium zhanjiangense</name>
    <dbReference type="NCBI Taxonomy" id="1325107"/>
    <lineage>
        <taxon>Bacteria</taxon>
        <taxon>Pseudomonadati</taxon>
        <taxon>Pseudomonadota</taxon>
        <taxon>Alphaproteobacteria</taxon>
        <taxon>Hyphomicrobiales</taxon>
        <taxon>Nitrobacteraceae</taxon>
        <taxon>Bradyrhizobium</taxon>
    </lineage>
</organism>
<dbReference type="InterPro" id="IPR011010">
    <property type="entry name" value="DNA_brk_join_enz"/>
</dbReference>
<dbReference type="Proteomes" id="UP000290174">
    <property type="component" value="Unassembled WGS sequence"/>
</dbReference>
<dbReference type="PROSITE" id="PS51898">
    <property type="entry name" value="TYR_RECOMBINASE"/>
    <property type="match status" value="1"/>
</dbReference>
<dbReference type="GO" id="GO:0003677">
    <property type="term" value="F:DNA binding"/>
    <property type="evidence" value="ECO:0007669"/>
    <property type="project" value="InterPro"/>
</dbReference>
<protein>
    <submittedName>
        <fullName evidence="3">Integrase</fullName>
    </submittedName>
</protein>
<gene>
    <name evidence="3" type="ORF">EAS61_37145</name>
</gene>
<dbReference type="Gene3D" id="1.10.443.10">
    <property type="entry name" value="Intergrase catalytic core"/>
    <property type="match status" value="1"/>
</dbReference>
<evidence type="ECO:0000259" key="2">
    <source>
        <dbReference type="PROSITE" id="PS51898"/>
    </source>
</evidence>
<dbReference type="InterPro" id="IPR002104">
    <property type="entry name" value="Integrase_catalytic"/>
</dbReference>
<dbReference type="EMBL" id="RKMK01000062">
    <property type="protein sequence ID" value="RXG85114.1"/>
    <property type="molecule type" value="Genomic_DNA"/>
</dbReference>
<evidence type="ECO:0000313" key="4">
    <source>
        <dbReference type="Proteomes" id="UP000290174"/>
    </source>
</evidence>
<proteinExistence type="predicted"/>
<feature type="domain" description="Tyr recombinase" evidence="2">
    <location>
        <begin position="1"/>
        <end position="179"/>
    </location>
</feature>
<dbReference type="InterPro" id="IPR013762">
    <property type="entry name" value="Integrase-like_cat_sf"/>
</dbReference>
<dbReference type="GO" id="GO:0015074">
    <property type="term" value="P:DNA integration"/>
    <property type="evidence" value="ECO:0007669"/>
    <property type="project" value="InterPro"/>
</dbReference>
<accession>A0A4Q0Q8F5</accession>
<sequence>MLRWYRQGADVQSNLPKLAMYMGHVSIVSTAYYLRWIPQLAAASIRTDPPHQVRLHGKGGKTRLRPIWPQTAQLLQELSNNVAHSGGSDSPQFVNRQGKLTRFGVRYLLKKHIGAGARATRTLQEKRIHPHSLRHTIAIFLLKVGVDFATISQWLEHSSLNTTMTYARADIDIKRQALMQVFPEILAPPRAGHVSSATINIVDWLKRL</sequence>
<dbReference type="AlphaFoldDB" id="A0A4Q0Q8F5"/>
<evidence type="ECO:0000313" key="3">
    <source>
        <dbReference type="EMBL" id="RXG85114.1"/>
    </source>
</evidence>
<dbReference type="Pfam" id="PF00589">
    <property type="entry name" value="Phage_integrase"/>
    <property type="match status" value="1"/>
</dbReference>
<dbReference type="GO" id="GO:0006310">
    <property type="term" value="P:DNA recombination"/>
    <property type="evidence" value="ECO:0007669"/>
    <property type="project" value="UniProtKB-KW"/>
</dbReference>
<evidence type="ECO:0000256" key="1">
    <source>
        <dbReference type="ARBA" id="ARBA00023172"/>
    </source>
</evidence>
<name>A0A4Q0Q8F5_9BRAD</name>
<keyword evidence="1" id="KW-0233">DNA recombination</keyword>
<dbReference type="SUPFAM" id="SSF56349">
    <property type="entry name" value="DNA breaking-rejoining enzymes"/>
    <property type="match status" value="1"/>
</dbReference>
<reference evidence="3 4" key="1">
    <citation type="submission" date="2018-11" db="EMBL/GenBank/DDBJ databases">
        <title>Bradyrhizobium sp. nov., isolated from effective nodules of peanut in China.</title>
        <authorList>
            <person name="Li Y."/>
        </authorList>
    </citation>
    <scope>NUCLEOTIDE SEQUENCE [LARGE SCALE GENOMIC DNA]</scope>
    <source>
        <strain evidence="3 4">CCBAU 51770</strain>
    </source>
</reference>